<evidence type="ECO:0000313" key="15">
    <source>
        <dbReference type="Proteomes" id="UP000775547"/>
    </source>
</evidence>
<dbReference type="SUPFAM" id="SSF54373">
    <property type="entry name" value="FAD-linked reductases, C-terminal domain"/>
    <property type="match status" value="1"/>
</dbReference>
<evidence type="ECO:0000256" key="1">
    <source>
        <dbReference type="ARBA" id="ARBA00001974"/>
    </source>
</evidence>
<feature type="chain" id="PRO_5040416039" description="Glucose-methanol-choline oxidoreductase N-terminal domain-containing protein" evidence="11">
    <location>
        <begin position="24"/>
        <end position="692"/>
    </location>
</feature>
<keyword evidence="4 7" id="KW-0274">FAD</keyword>
<reference evidence="14" key="1">
    <citation type="submission" date="2020-07" db="EMBL/GenBank/DDBJ databases">
        <authorList>
            <person name="Nieuwenhuis M."/>
            <person name="Van De Peppel L.J.J."/>
        </authorList>
    </citation>
    <scope>NUCLEOTIDE SEQUENCE</scope>
    <source>
        <strain evidence="14">AP01</strain>
        <tissue evidence="14">Mycelium</tissue>
    </source>
</reference>
<comment type="caution">
    <text evidence="14">The sequence shown here is derived from an EMBL/GenBank/DDBJ whole genome shotgun (WGS) entry which is preliminary data.</text>
</comment>
<evidence type="ECO:0000256" key="6">
    <source>
        <dbReference type="PIRSR" id="PIRSR000137-1"/>
    </source>
</evidence>
<dbReference type="PIRSF" id="PIRSF000137">
    <property type="entry name" value="Alcohol_oxidase"/>
    <property type="match status" value="1"/>
</dbReference>
<protein>
    <recommendedName>
        <fullName evidence="12 13">Glucose-methanol-choline oxidoreductase N-terminal domain-containing protein</fullName>
    </recommendedName>
</protein>
<feature type="active site" description="Proton donor" evidence="6">
    <location>
        <position position="570"/>
    </location>
</feature>
<dbReference type="SUPFAM" id="SSF51905">
    <property type="entry name" value="FAD/NAD(P)-binding domain"/>
    <property type="match status" value="1"/>
</dbReference>
<dbReference type="OrthoDB" id="269227at2759"/>
<feature type="region of interest" description="Disordered" evidence="9">
    <location>
        <begin position="637"/>
        <end position="666"/>
    </location>
</feature>
<organism evidence="14 15">
    <name type="scientific">Asterophora parasitica</name>
    <dbReference type="NCBI Taxonomy" id="117018"/>
    <lineage>
        <taxon>Eukaryota</taxon>
        <taxon>Fungi</taxon>
        <taxon>Dikarya</taxon>
        <taxon>Basidiomycota</taxon>
        <taxon>Agaricomycotina</taxon>
        <taxon>Agaricomycetes</taxon>
        <taxon>Agaricomycetidae</taxon>
        <taxon>Agaricales</taxon>
        <taxon>Tricholomatineae</taxon>
        <taxon>Lyophyllaceae</taxon>
        <taxon>Asterophora</taxon>
    </lineage>
</organism>
<dbReference type="Pfam" id="PF05199">
    <property type="entry name" value="GMC_oxred_C"/>
    <property type="match status" value="1"/>
</dbReference>
<comment type="cofactor">
    <cofactor evidence="1 7">
        <name>FAD</name>
        <dbReference type="ChEBI" id="CHEBI:57692"/>
    </cofactor>
</comment>
<evidence type="ECO:0000256" key="2">
    <source>
        <dbReference type="ARBA" id="ARBA00010790"/>
    </source>
</evidence>
<evidence type="ECO:0000256" key="7">
    <source>
        <dbReference type="PIRSR" id="PIRSR000137-2"/>
    </source>
</evidence>
<name>A0A9P7GB05_9AGAR</name>
<evidence type="ECO:0000256" key="10">
    <source>
        <dbReference type="SAM" id="Phobius"/>
    </source>
</evidence>
<dbReference type="InterPro" id="IPR036188">
    <property type="entry name" value="FAD/NAD-bd_sf"/>
</dbReference>
<dbReference type="Gene3D" id="3.50.50.60">
    <property type="entry name" value="FAD/NAD(P)-binding domain"/>
    <property type="match status" value="1"/>
</dbReference>
<dbReference type="InterPro" id="IPR027424">
    <property type="entry name" value="Glucose_Oxidase_domain_2"/>
</dbReference>
<dbReference type="PROSITE" id="PS00624">
    <property type="entry name" value="GMC_OXRED_2"/>
    <property type="match status" value="1"/>
</dbReference>
<keyword evidence="15" id="KW-1185">Reference proteome</keyword>
<dbReference type="GO" id="GO:0016614">
    <property type="term" value="F:oxidoreductase activity, acting on CH-OH group of donors"/>
    <property type="evidence" value="ECO:0007669"/>
    <property type="project" value="InterPro"/>
</dbReference>
<dbReference type="PROSITE" id="PS00623">
    <property type="entry name" value="GMC_OXRED_1"/>
    <property type="match status" value="1"/>
</dbReference>
<evidence type="ECO:0000256" key="4">
    <source>
        <dbReference type="ARBA" id="ARBA00022827"/>
    </source>
</evidence>
<evidence type="ECO:0000256" key="8">
    <source>
        <dbReference type="RuleBase" id="RU003968"/>
    </source>
</evidence>
<feature type="signal peptide" evidence="11">
    <location>
        <begin position="1"/>
        <end position="23"/>
    </location>
</feature>
<feature type="compositionally biased region" description="Polar residues" evidence="9">
    <location>
        <begin position="637"/>
        <end position="663"/>
    </location>
</feature>
<evidence type="ECO:0000256" key="9">
    <source>
        <dbReference type="SAM" id="MobiDB-lite"/>
    </source>
</evidence>
<keyword evidence="10" id="KW-0472">Membrane</keyword>
<keyword evidence="11" id="KW-0732">Signal</keyword>
<feature type="domain" description="Glucose-methanol-choline oxidoreductase N-terminal" evidence="13">
    <location>
        <begin position="330"/>
        <end position="344"/>
    </location>
</feature>
<dbReference type="Proteomes" id="UP000775547">
    <property type="component" value="Unassembled WGS sequence"/>
</dbReference>
<evidence type="ECO:0000259" key="12">
    <source>
        <dbReference type="PROSITE" id="PS00623"/>
    </source>
</evidence>
<accession>A0A9P7GB05</accession>
<dbReference type="Gene3D" id="4.10.450.10">
    <property type="entry name" value="Glucose Oxidase, domain 2"/>
    <property type="match status" value="1"/>
</dbReference>
<reference evidence="14" key="2">
    <citation type="submission" date="2021-10" db="EMBL/GenBank/DDBJ databases">
        <title>Phylogenomics reveals ancestral predisposition of the termite-cultivated fungus Termitomyces towards a domesticated lifestyle.</title>
        <authorList>
            <person name="Auxier B."/>
            <person name="Grum-Grzhimaylo A."/>
            <person name="Cardenas M.E."/>
            <person name="Lodge J.D."/>
            <person name="Laessoe T."/>
            <person name="Pedersen O."/>
            <person name="Smith M.E."/>
            <person name="Kuyper T.W."/>
            <person name="Franco-Molano E.A."/>
            <person name="Baroni T.J."/>
            <person name="Aanen D.K."/>
        </authorList>
    </citation>
    <scope>NUCLEOTIDE SEQUENCE</scope>
    <source>
        <strain evidence="14">AP01</strain>
        <tissue evidence="14">Mycelium</tissue>
    </source>
</reference>
<keyword evidence="5" id="KW-0560">Oxidoreductase</keyword>
<keyword evidence="10" id="KW-0812">Transmembrane</keyword>
<evidence type="ECO:0000256" key="3">
    <source>
        <dbReference type="ARBA" id="ARBA00022630"/>
    </source>
</evidence>
<feature type="domain" description="Glucose-methanol-choline oxidoreductase N-terminal" evidence="12">
    <location>
        <begin position="130"/>
        <end position="153"/>
    </location>
</feature>
<sequence>MWSKRFLLAGVASFFLHVDLASSHVPRSHEYARALQARKYVTQATVADSYDFIIAGGGLAGLVIASRLTEDPNTTVLVLEAGESGDAVPSQINPPSGTYYNSLLGSPYDWQHKTTAQPGTDGRVLSWPRGKVLGGSTAVNGMYYVRPSETEVEAWKGLLGSQDGADAWGWNNLVAGMKKSETFTPPISDVQTTGKIQFDAQSYGTDGPLHVTYPGFMFSVVGDWTPSLEAIGIESAADPAGGKNFGGFVSSLSINPSNWTRSYSKSAYIDPLPPRKNLDILVSATVTRIIFGGDKNSAGDQVASGVEFATSATGTKKTVKVKKEVIVTGGALGSPNILMHSGVGPKDVLDAAGVNVVVDLPGVGQHLQDHLAAPVVWESKVETAGDIHASGTPFSKQAQTNSFVNSAIAYINASTLFDSAEQFQSAVAADFDAALKDVPSTSPEVIEGYKALYQATQKFTTQSVGLIELLLSINSPKAITIQAALQHPFSQGRVYINSKSAFDPIIIDPQYFSHPADIAVMREGIKLARRVGQSEPMRSALGAETFPGPGVNTDAEIETWLAGVVATEFHPQATCSMLPKDLGGVVNPKLQVYGLANVRVADSSVFPLSFSAHLASPTYGLAEKAADILKAAYTAPAPSNSTGGSNSANPSETGGSSSPGKSNGASGLTSSSGTLLAISLAGIITFVASLLR</sequence>
<evidence type="ECO:0000256" key="5">
    <source>
        <dbReference type="ARBA" id="ARBA00023002"/>
    </source>
</evidence>
<evidence type="ECO:0000256" key="11">
    <source>
        <dbReference type="SAM" id="SignalP"/>
    </source>
</evidence>
<dbReference type="InterPro" id="IPR012132">
    <property type="entry name" value="GMC_OxRdtase"/>
</dbReference>
<evidence type="ECO:0000259" key="13">
    <source>
        <dbReference type="PROSITE" id="PS00624"/>
    </source>
</evidence>
<dbReference type="InterPro" id="IPR000172">
    <property type="entry name" value="GMC_OxRdtase_N"/>
</dbReference>
<gene>
    <name evidence="14" type="ORF">DXG03_009335</name>
</gene>
<feature type="transmembrane region" description="Helical" evidence="10">
    <location>
        <begin position="673"/>
        <end position="691"/>
    </location>
</feature>
<feature type="active site" description="Proton acceptor" evidence="6">
    <location>
        <position position="613"/>
    </location>
</feature>
<proteinExistence type="inferred from homology"/>
<feature type="binding site" evidence="7">
    <location>
        <position position="286"/>
    </location>
    <ligand>
        <name>FAD</name>
        <dbReference type="ChEBI" id="CHEBI:57692"/>
    </ligand>
</feature>
<dbReference type="EMBL" id="JABCKV010000089">
    <property type="protein sequence ID" value="KAG5643927.1"/>
    <property type="molecule type" value="Genomic_DNA"/>
</dbReference>
<dbReference type="Pfam" id="PF00732">
    <property type="entry name" value="GMC_oxred_N"/>
    <property type="match status" value="1"/>
</dbReference>
<dbReference type="PANTHER" id="PTHR11552:SF218">
    <property type="entry name" value="GLUCOSE-METHANOL-CHOLINE OXIDOREDUCTASE N-TERMINAL DOMAIN-CONTAINING PROTEIN"/>
    <property type="match status" value="1"/>
</dbReference>
<feature type="binding site" evidence="7">
    <location>
        <position position="132"/>
    </location>
    <ligand>
        <name>FAD</name>
        <dbReference type="ChEBI" id="CHEBI:57692"/>
    </ligand>
</feature>
<keyword evidence="10" id="KW-1133">Transmembrane helix</keyword>
<dbReference type="InterPro" id="IPR007867">
    <property type="entry name" value="GMC_OxRtase_C"/>
</dbReference>
<evidence type="ECO:0000313" key="14">
    <source>
        <dbReference type="EMBL" id="KAG5643927.1"/>
    </source>
</evidence>
<dbReference type="PANTHER" id="PTHR11552">
    <property type="entry name" value="GLUCOSE-METHANOL-CHOLINE GMC OXIDOREDUCTASE"/>
    <property type="match status" value="1"/>
</dbReference>
<comment type="similarity">
    <text evidence="2 8">Belongs to the GMC oxidoreductase family.</text>
</comment>
<dbReference type="GO" id="GO:0050660">
    <property type="term" value="F:flavin adenine dinucleotide binding"/>
    <property type="evidence" value="ECO:0007669"/>
    <property type="project" value="InterPro"/>
</dbReference>
<keyword evidence="3 8" id="KW-0285">Flavoprotein</keyword>
<dbReference type="Gene3D" id="3.30.560.10">
    <property type="entry name" value="Glucose Oxidase, domain 3"/>
    <property type="match status" value="1"/>
</dbReference>
<dbReference type="AlphaFoldDB" id="A0A9P7GB05"/>